<reference evidence="1 2" key="1">
    <citation type="submission" date="2020-05" db="EMBL/GenBank/DDBJ databases">
        <title>Whole genome sequencing and identification of novel metabolites from Paenibacillus alvei strain JR949.</title>
        <authorList>
            <person name="Rajendhran J."/>
            <person name="Sree Pranav P."/>
            <person name="Mahalakshmi B."/>
            <person name="Karthikeyan R."/>
        </authorList>
    </citation>
    <scope>NUCLEOTIDE SEQUENCE [LARGE SCALE GENOMIC DNA]</scope>
    <source>
        <strain evidence="1 2">JR949</strain>
    </source>
</reference>
<organism evidence="1 2">
    <name type="scientific">Paenibacillus alvei</name>
    <name type="common">Bacillus alvei</name>
    <dbReference type="NCBI Taxonomy" id="44250"/>
    <lineage>
        <taxon>Bacteria</taxon>
        <taxon>Bacillati</taxon>
        <taxon>Bacillota</taxon>
        <taxon>Bacilli</taxon>
        <taxon>Bacillales</taxon>
        <taxon>Paenibacillaceae</taxon>
        <taxon>Paenibacillus</taxon>
    </lineage>
</organism>
<proteinExistence type="predicted"/>
<accession>A0AAP6ZX19</accession>
<sequence length="254" mass="28479">MVHIAHSKSGRHRDGEKVIRTFYQQEYHVEEGNEIMNNAVNEQTWKGILQLFENGNNRINVLSADPVRGKNTGAILQVSERSYIGAIARHSGGVLVDGGWIKLLGSGNDAVFGDLLSWNGFGDDIGIMPLHGACMIAYDLAGGFFALNGGCFESEGNHVYYFAPDTLEWENTELLYSDFCEWLANGDLALFYRTFRWNGWEKDIAALKRNEAISYFPPLWTEEGSAEHSSRKAVPVADLWNSYIQSRNGMESEQ</sequence>
<evidence type="ECO:0000313" key="1">
    <source>
        <dbReference type="EMBL" id="NOJ70244.1"/>
    </source>
</evidence>
<protein>
    <submittedName>
        <fullName evidence="1">DUF2625 family protein</fullName>
    </submittedName>
</protein>
<dbReference type="InterPro" id="IPR021239">
    <property type="entry name" value="DUF2625"/>
</dbReference>
<dbReference type="RefSeq" id="WP_171415686.1">
    <property type="nucleotide sequence ID" value="NZ_JABFOR010000005.1"/>
</dbReference>
<comment type="caution">
    <text evidence="1">The sequence shown here is derived from an EMBL/GenBank/DDBJ whole genome shotgun (WGS) entry which is preliminary data.</text>
</comment>
<dbReference type="Proteomes" id="UP000552038">
    <property type="component" value="Unassembled WGS sequence"/>
</dbReference>
<dbReference type="EMBL" id="JABFOR010000005">
    <property type="protein sequence ID" value="NOJ70244.1"/>
    <property type="molecule type" value="Genomic_DNA"/>
</dbReference>
<name>A0AAP6ZX19_PAEAL</name>
<evidence type="ECO:0000313" key="2">
    <source>
        <dbReference type="Proteomes" id="UP000552038"/>
    </source>
</evidence>
<dbReference type="AlphaFoldDB" id="A0AAP6ZX19"/>
<dbReference type="Pfam" id="PF10946">
    <property type="entry name" value="DUF2625"/>
    <property type="match status" value="1"/>
</dbReference>
<gene>
    <name evidence="1" type="ORF">HMI46_06725</name>
</gene>